<evidence type="ECO:0000313" key="2">
    <source>
        <dbReference type="Proteomes" id="UP000326903"/>
    </source>
</evidence>
<organism evidence="1 2">
    <name type="scientific">Ginsengibacter hankyongi</name>
    <dbReference type="NCBI Taxonomy" id="2607284"/>
    <lineage>
        <taxon>Bacteria</taxon>
        <taxon>Pseudomonadati</taxon>
        <taxon>Bacteroidota</taxon>
        <taxon>Chitinophagia</taxon>
        <taxon>Chitinophagales</taxon>
        <taxon>Chitinophagaceae</taxon>
        <taxon>Ginsengibacter</taxon>
    </lineage>
</organism>
<dbReference type="Gene3D" id="3.30.530.20">
    <property type="match status" value="1"/>
</dbReference>
<accession>A0A5J5IKZ6</accession>
<dbReference type="CDD" id="cd07820">
    <property type="entry name" value="SRPBCC_3"/>
    <property type="match status" value="1"/>
</dbReference>
<sequence length="157" mass="18558">MPTIYLETKIKSNIQICFDLARSIDLHQISTAKTNEKAVDGKTKGLINLGEYVTWQAKHFGINQRLTSKITRFNEPFYFKDEQQKGAFKYIAHDHYFEKYDQYVIMKDIFNFQSPLGMIGKLVDKILLSNYLKRLLIERNSTIKEYAETEKWKSIFE</sequence>
<comment type="caution">
    <text evidence="1">The sequence shown here is derived from an EMBL/GenBank/DDBJ whole genome shotgun (WGS) entry which is preliminary data.</text>
</comment>
<proteinExistence type="predicted"/>
<dbReference type="EMBL" id="VYQF01000001">
    <property type="protein sequence ID" value="KAA9041043.1"/>
    <property type="molecule type" value="Genomic_DNA"/>
</dbReference>
<dbReference type="AlphaFoldDB" id="A0A5J5IKZ6"/>
<evidence type="ECO:0000313" key="1">
    <source>
        <dbReference type="EMBL" id="KAA9041043.1"/>
    </source>
</evidence>
<name>A0A5J5IKZ6_9BACT</name>
<dbReference type="Proteomes" id="UP000326903">
    <property type="component" value="Unassembled WGS sequence"/>
</dbReference>
<gene>
    <name evidence="1" type="ORF">FW778_03100</name>
</gene>
<reference evidence="1 2" key="1">
    <citation type="submission" date="2019-09" db="EMBL/GenBank/DDBJ databases">
        <title>Draft genome sequence of Ginsengibacter sp. BR5-29.</title>
        <authorList>
            <person name="Im W.-T."/>
        </authorList>
    </citation>
    <scope>NUCLEOTIDE SEQUENCE [LARGE SCALE GENOMIC DNA]</scope>
    <source>
        <strain evidence="1 2">BR5-29</strain>
    </source>
</reference>
<protein>
    <submittedName>
        <fullName evidence="1">SRPBCC family protein</fullName>
    </submittedName>
</protein>
<keyword evidence="2" id="KW-1185">Reference proteome</keyword>
<dbReference type="InterPro" id="IPR023393">
    <property type="entry name" value="START-like_dom_sf"/>
</dbReference>
<dbReference type="RefSeq" id="WP_150413132.1">
    <property type="nucleotide sequence ID" value="NZ_VYQF01000001.1"/>
</dbReference>
<dbReference type="SUPFAM" id="SSF55961">
    <property type="entry name" value="Bet v1-like"/>
    <property type="match status" value="1"/>
</dbReference>